<evidence type="ECO:0000256" key="5">
    <source>
        <dbReference type="ARBA" id="ARBA00022989"/>
    </source>
</evidence>
<dbReference type="Gene3D" id="1.20.1300.10">
    <property type="entry name" value="Fumarate reductase/succinate dehydrogenase, transmembrane subunit"/>
    <property type="match status" value="1"/>
</dbReference>
<keyword evidence="10" id="KW-1185">Reference proteome</keyword>
<evidence type="ECO:0000256" key="6">
    <source>
        <dbReference type="ARBA" id="ARBA00023004"/>
    </source>
</evidence>
<feature type="transmembrane region" description="Helical" evidence="8">
    <location>
        <begin position="98"/>
        <end position="121"/>
    </location>
</feature>
<evidence type="ECO:0000313" key="9">
    <source>
        <dbReference type="EMBL" id="WPD19173.1"/>
    </source>
</evidence>
<keyword evidence="6" id="KW-0408">Iron</keyword>
<dbReference type="EMBL" id="CP132508">
    <property type="protein sequence ID" value="WPD19173.1"/>
    <property type="molecule type" value="Genomic_DNA"/>
</dbReference>
<name>A0ABZ0QS19_9FIRM</name>
<dbReference type="RefSeq" id="WP_135224673.1">
    <property type="nucleotide sequence ID" value="NZ_CP132508.1"/>
</dbReference>
<dbReference type="Pfam" id="PF01127">
    <property type="entry name" value="Sdh_cyt"/>
    <property type="match status" value="1"/>
</dbReference>
<evidence type="ECO:0000256" key="8">
    <source>
        <dbReference type="SAM" id="Phobius"/>
    </source>
</evidence>
<evidence type="ECO:0000256" key="4">
    <source>
        <dbReference type="ARBA" id="ARBA00022723"/>
    </source>
</evidence>
<feature type="transmembrane region" description="Helical" evidence="8">
    <location>
        <begin position="65"/>
        <end position="86"/>
    </location>
</feature>
<dbReference type="Proteomes" id="UP001304683">
    <property type="component" value="Chromosome"/>
</dbReference>
<reference evidence="9 10" key="1">
    <citation type="submission" date="2023-08" db="EMBL/GenBank/DDBJ databases">
        <title>Genome sequence of Thermaerobacter compostii strain Ins1, a spore-forming filamentous bacterium isolated from a deep geothermal reservoir.</title>
        <authorList>
            <person name="Bregnard D."/>
            <person name="Gonzalez D."/>
            <person name="Junier P."/>
        </authorList>
    </citation>
    <scope>NUCLEOTIDE SEQUENCE [LARGE SCALE GENOMIC DNA]</scope>
    <source>
        <strain evidence="9 10">Ins1</strain>
    </source>
</reference>
<keyword evidence="2" id="KW-0349">Heme</keyword>
<gene>
    <name evidence="9" type="ORF">Q5761_00385</name>
</gene>
<evidence type="ECO:0000256" key="3">
    <source>
        <dbReference type="ARBA" id="ARBA00022692"/>
    </source>
</evidence>
<dbReference type="InterPro" id="IPR034804">
    <property type="entry name" value="SQR/QFR_C/D"/>
</dbReference>
<evidence type="ECO:0000313" key="10">
    <source>
        <dbReference type="Proteomes" id="UP001304683"/>
    </source>
</evidence>
<proteinExistence type="predicted"/>
<dbReference type="InterPro" id="IPR000701">
    <property type="entry name" value="SuccDH_FuR_B_TM-su"/>
</dbReference>
<protein>
    <submittedName>
        <fullName evidence="9">Succinate dehydrogenase</fullName>
    </submittedName>
</protein>
<organism evidence="9 10">
    <name type="scientific">Thermaerobacter composti</name>
    <dbReference type="NCBI Taxonomy" id="554949"/>
    <lineage>
        <taxon>Bacteria</taxon>
        <taxon>Bacillati</taxon>
        <taxon>Bacillota</taxon>
        <taxon>Clostridia</taxon>
        <taxon>Eubacteriales</taxon>
        <taxon>Clostridiales Family XVII. Incertae Sedis</taxon>
        <taxon>Thermaerobacter</taxon>
    </lineage>
</organism>
<sequence>MAYGEGSPRPAGGFELWSWFFMRISGLLLVFLVLGHLYIMHILNSVEIIDYDFVARRWANIGWRAYDWVMLVLALFHGANGIRVIVDDYAHRPGWRTFWLSLLYVVTFVLLVLGTVVLVTFPFPA</sequence>
<keyword evidence="4" id="KW-0479">Metal-binding</keyword>
<keyword evidence="7 8" id="KW-0472">Membrane</keyword>
<evidence type="ECO:0000256" key="1">
    <source>
        <dbReference type="ARBA" id="ARBA00004370"/>
    </source>
</evidence>
<dbReference type="SUPFAM" id="SSF81343">
    <property type="entry name" value="Fumarate reductase respiratory complex transmembrane subunits"/>
    <property type="match status" value="1"/>
</dbReference>
<feature type="transmembrane region" description="Helical" evidence="8">
    <location>
        <begin position="20"/>
        <end position="44"/>
    </location>
</feature>
<accession>A0ABZ0QS19</accession>
<evidence type="ECO:0000256" key="2">
    <source>
        <dbReference type="ARBA" id="ARBA00022617"/>
    </source>
</evidence>
<keyword evidence="5 8" id="KW-1133">Transmembrane helix</keyword>
<evidence type="ECO:0000256" key="7">
    <source>
        <dbReference type="ARBA" id="ARBA00023136"/>
    </source>
</evidence>
<comment type="subcellular location">
    <subcellularLocation>
        <location evidence="1">Membrane</location>
    </subcellularLocation>
</comment>
<keyword evidence="3 8" id="KW-0812">Transmembrane</keyword>